<evidence type="ECO:0000313" key="2">
    <source>
        <dbReference type="Proteomes" id="UP000004221"/>
    </source>
</evidence>
<accession>I4EMD6</accession>
<comment type="caution">
    <text evidence="1">The sequence shown here is derived from an EMBL/GenBank/DDBJ whole genome shotgun (WGS) entry which is preliminary data.</text>
</comment>
<dbReference type="Proteomes" id="UP000004221">
    <property type="component" value="Unassembled WGS sequence"/>
</dbReference>
<evidence type="ECO:0000313" key="1">
    <source>
        <dbReference type="EMBL" id="CCF85849.1"/>
    </source>
</evidence>
<gene>
    <name evidence="1" type="ORF">NITHO_5940004</name>
</gene>
<organism evidence="1 2">
    <name type="scientific">Nitrolancea hollandica Lb</name>
    <dbReference type="NCBI Taxonomy" id="1129897"/>
    <lineage>
        <taxon>Bacteria</taxon>
        <taxon>Pseudomonadati</taxon>
        <taxon>Thermomicrobiota</taxon>
        <taxon>Thermomicrobia</taxon>
        <taxon>Sphaerobacterales</taxon>
        <taxon>Sphaerobacterineae</taxon>
        <taxon>Sphaerobacteraceae</taxon>
        <taxon>Nitrolancea</taxon>
    </lineage>
</organism>
<sequence length="110" mass="12550">MKALHILPADSWYVVHILPESPYVSVSRLVCWARLVRDGEDVIVGLRSRDGEIVPADQLKPGEQIHDYFHLNDFRTDADLQKYLADVAKYGEYLMTLQESTTNEDPHLPG</sequence>
<protein>
    <submittedName>
        <fullName evidence="1">Uncharacterized protein</fullName>
    </submittedName>
</protein>
<dbReference type="RefSeq" id="WP_008481103.1">
    <property type="nucleotide sequence ID" value="NZ_CAGS01000550.1"/>
</dbReference>
<dbReference type="EMBL" id="CAGS01000550">
    <property type="protein sequence ID" value="CCF85849.1"/>
    <property type="molecule type" value="Genomic_DNA"/>
</dbReference>
<name>I4EMD6_9BACT</name>
<keyword evidence="2" id="KW-1185">Reference proteome</keyword>
<dbReference type="AlphaFoldDB" id="I4EMD6"/>
<proteinExistence type="predicted"/>
<reference evidence="1 2" key="1">
    <citation type="journal article" date="2012" name="ISME J.">
        <title>Nitrification expanded: discovery, physiology and genomics of a nitrite-oxidizing bacterium from the phylum Chloroflexi.</title>
        <authorList>
            <person name="Sorokin D.Y."/>
            <person name="Lucker S."/>
            <person name="Vejmelkova D."/>
            <person name="Kostrikina N.A."/>
            <person name="Kleerebezem R."/>
            <person name="Rijpstra W.I."/>
            <person name="Damste J.S."/>
            <person name="Le Paslier D."/>
            <person name="Muyzer G."/>
            <person name="Wagner M."/>
            <person name="van Loosdrecht M.C."/>
            <person name="Daims H."/>
        </authorList>
    </citation>
    <scope>NUCLEOTIDE SEQUENCE [LARGE SCALE GENOMIC DNA]</scope>
    <source>
        <strain evidence="2">none</strain>
    </source>
</reference>